<evidence type="ECO:0000313" key="1">
    <source>
        <dbReference type="EMBL" id="KAJ3017123.1"/>
    </source>
</evidence>
<accession>A0ACC1Q9X8</accession>
<organism evidence="1 2">
    <name type="scientific">Trametes sanguinea</name>
    <dbReference type="NCBI Taxonomy" id="158606"/>
    <lineage>
        <taxon>Eukaryota</taxon>
        <taxon>Fungi</taxon>
        <taxon>Dikarya</taxon>
        <taxon>Basidiomycota</taxon>
        <taxon>Agaricomycotina</taxon>
        <taxon>Agaricomycetes</taxon>
        <taxon>Polyporales</taxon>
        <taxon>Polyporaceae</taxon>
        <taxon>Trametes</taxon>
    </lineage>
</organism>
<gene>
    <name evidence="1" type="ORF">NUW54_g659</name>
</gene>
<keyword evidence="2" id="KW-1185">Reference proteome</keyword>
<protein>
    <submittedName>
        <fullName evidence="1">Uncharacterized protein</fullName>
    </submittedName>
</protein>
<proteinExistence type="predicted"/>
<reference evidence="1" key="1">
    <citation type="submission" date="2022-08" db="EMBL/GenBank/DDBJ databases">
        <title>Genome Sequence of Pycnoporus sanguineus.</title>
        <authorList>
            <person name="Buettner E."/>
        </authorList>
    </citation>
    <scope>NUCLEOTIDE SEQUENCE</scope>
    <source>
        <strain evidence="1">CG-C14</strain>
    </source>
</reference>
<dbReference type="EMBL" id="JANSHE010000090">
    <property type="protein sequence ID" value="KAJ3017123.1"/>
    <property type="molecule type" value="Genomic_DNA"/>
</dbReference>
<comment type="caution">
    <text evidence="1">The sequence shown here is derived from an EMBL/GenBank/DDBJ whole genome shotgun (WGS) entry which is preliminary data.</text>
</comment>
<dbReference type="Proteomes" id="UP001144978">
    <property type="component" value="Unassembled WGS sequence"/>
</dbReference>
<evidence type="ECO:0000313" key="2">
    <source>
        <dbReference type="Proteomes" id="UP001144978"/>
    </source>
</evidence>
<sequence length="102" mass="10171">MQLMMLALGAIAVALMVATSTMANPTAQASSHPACNGLGPGAMDTTGNFTLGAINTTLPNANTTGAPIVVVIAGAYILIDAYQLGSATTRKAESEAGVKNGY</sequence>
<name>A0ACC1Q9X8_9APHY</name>